<dbReference type="PROSITE" id="PS00455">
    <property type="entry name" value="AMP_BINDING"/>
    <property type="match status" value="1"/>
</dbReference>
<evidence type="ECO:0000313" key="6">
    <source>
        <dbReference type="Proteomes" id="UP000054988"/>
    </source>
</evidence>
<evidence type="ECO:0000259" key="4">
    <source>
        <dbReference type="Pfam" id="PF00501"/>
    </source>
</evidence>
<dbReference type="PANTHER" id="PTHR43272:SF33">
    <property type="entry name" value="AMP-BINDING DOMAIN-CONTAINING PROTEIN-RELATED"/>
    <property type="match status" value="1"/>
</dbReference>
<reference evidence="5 6" key="1">
    <citation type="submission" date="2015-12" db="EMBL/GenBank/DDBJ databases">
        <title>Draft genome sequence of Moniliophthora roreri, the causal agent of frosty pod rot of cacao.</title>
        <authorList>
            <person name="Aime M.C."/>
            <person name="Diaz-Valderrama J.R."/>
            <person name="Kijpornyongpan T."/>
            <person name="Phillips-Mora W."/>
        </authorList>
    </citation>
    <scope>NUCLEOTIDE SEQUENCE [LARGE SCALE GENOMIC DNA]</scope>
    <source>
        <strain evidence="5 6">MCA 2952</strain>
    </source>
</reference>
<evidence type="ECO:0000313" key="5">
    <source>
        <dbReference type="EMBL" id="KTB41816.1"/>
    </source>
</evidence>
<evidence type="ECO:0000256" key="1">
    <source>
        <dbReference type="ARBA" id="ARBA00022741"/>
    </source>
</evidence>
<feature type="domain" description="AMP-dependent synthetase/ligase" evidence="4">
    <location>
        <begin position="87"/>
        <end position="530"/>
    </location>
</feature>
<sequence length="723" mass="79657">MPLVKDQMVPFPADKPLKKQSVEVPGTKRPGQTGHYRNALWGLRQAEQPNAFLTLPQIFDTGLKIGREHPLLGHRPLLSKSPLKFADKYVWESWGRVDERRRALGSALHLLFQKGELGGGEFETVGVWSANRPEWQILDLALQAYAKVAVSIYDTLGKDVVGKFFSIRMGLTTMLNLLTEYIVDHSHLTVVFTTSDHIPTLLRLKPKVPVLKTIVSIDDLSSETKKIFTEWGQTVDTKILEMREVEALGQANLIEPIPARPEQLASICYTSGTTSMPKGALLTHGNMALAVTANMYGLDLPDNGCLISYLPLAHIYGRCAELCLVACGGRIGYWTGDPLRLLEDCQILKPNFFPSVPRVLNRIYQAANAAGDLPGLKGMLFKKAVQAKLERLRATGEVTHAFWDRLVFRKVRAVLGGELALVVSGSAPINPEVIDFLKIALACDVLEGERVSIIYQCPGYANESYAQENAATIAKSWPGDPTAGGSVGPPQVCNEVKLVDVPAMNYTSEDKPHPRGELCVMGPNVIAGYYKDEKNTKEAIDDEGWFHTGDVAEIDDCGRIRIIDRVKNIMKLAQGEYVALEKIENTYSACPAAAQLYVHGDSLQSYLIAVVVADPVYLANIASQTMGTKIGSDDVNTLGKACEDERIVNAFMKELAKEAKRNGLKGFETVKRIHITLDPFTVDDGTLTPTMKIRRKDAFNKFKVELTDLYARGEPSSESSSKL</sequence>
<proteinExistence type="predicted"/>
<dbReference type="GO" id="GO:0016020">
    <property type="term" value="C:membrane"/>
    <property type="evidence" value="ECO:0007669"/>
    <property type="project" value="TreeGrafter"/>
</dbReference>
<dbReference type="InterPro" id="IPR000873">
    <property type="entry name" value="AMP-dep_synth/lig_dom"/>
</dbReference>
<dbReference type="Proteomes" id="UP000054988">
    <property type="component" value="Unassembled WGS sequence"/>
</dbReference>
<keyword evidence="2" id="KW-0067">ATP-binding</keyword>
<dbReference type="AlphaFoldDB" id="A0A0W0FZZ6"/>
<dbReference type="GO" id="GO:0005783">
    <property type="term" value="C:endoplasmic reticulum"/>
    <property type="evidence" value="ECO:0007669"/>
    <property type="project" value="TreeGrafter"/>
</dbReference>
<dbReference type="PANTHER" id="PTHR43272">
    <property type="entry name" value="LONG-CHAIN-FATTY-ACID--COA LIGASE"/>
    <property type="match status" value="1"/>
</dbReference>
<name>A0A0W0FZZ6_MONRR</name>
<dbReference type="SUPFAM" id="SSF56801">
    <property type="entry name" value="Acetyl-CoA synthetase-like"/>
    <property type="match status" value="1"/>
</dbReference>
<evidence type="ECO:0000256" key="2">
    <source>
        <dbReference type="ARBA" id="ARBA00022840"/>
    </source>
</evidence>
<feature type="region of interest" description="Disordered" evidence="3">
    <location>
        <begin position="1"/>
        <end position="35"/>
    </location>
</feature>
<accession>A0A0W0FZZ6</accession>
<evidence type="ECO:0000256" key="3">
    <source>
        <dbReference type="SAM" id="MobiDB-lite"/>
    </source>
</evidence>
<comment type="caution">
    <text evidence="5">The sequence shown here is derived from an EMBL/GenBank/DDBJ whole genome shotgun (WGS) entry which is preliminary data.</text>
</comment>
<dbReference type="eggNOG" id="KOG1256">
    <property type="taxonomic scope" value="Eukaryota"/>
</dbReference>
<dbReference type="InterPro" id="IPR020845">
    <property type="entry name" value="AMP-binding_CS"/>
</dbReference>
<dbReference type="Gene3D" id="3.40.50.12780">
    <property type="entry name" value="N-terminal domain of ligase-like"/>
    <property type="match status" value="1"/>
</dbReference>
<dbReference type="GO" id="GO:0004467">
    <property type="term" value="F:long-chain fatty acid-CoA ligase activity"/>
    <property type="evidence" value="ECO:0007669"/>
    <property type="project" value="TreeGrafter"/>
</dbReference>
<dbReference type="EMBL" id="LATX01001424">
    <property type="protein sequence ID" value="KTB41816.1"/>
    <property type="molecule type" value="Genomic_DNA"/>
</dbReference>
<gene>
    <name evidence="5" type="ORF">WG66_5608</name>
</gene>
<dbReference type="InterPro" id="IPR042099">
    <property type="entry name" value="ANL_N_sf"/>
</dbReference>
<organism evidence="5 6">
    <name type="scientific">Moniliophthora roreri</name>
    <name type="common">Frosty pod rot fungus</name>
    <name type="synonym">Monilia roreri</name>
    <dbReference type="NCBI Taxonomy" id="221103"/>
    <lineage>
        <taxon>Eukaryota</taxon>
        <taxon>Fungi</taxon>
        <taxon>Dikarya</taxon>
        <taxon>Basidiomycota</taxon>
        <taxon>Agaricomycotina</taxon>
        <taxon>Agaricomycetes</taxon>
        <taxon>Agaricomycetidae</taxon>
        <taxon>Agaricales</taxon>
        <taxon>Marasmiineae</taxon>
        <taxon>Marasmiaceae</taxon>
        <taxon>Moniliophthora</taxon>
    </lineage>
</organism>
<keyword evidence="1" id="KW-0547">Nucleotide-binding</keyword>
<dbReference type="Pfam" id="PF00501">
    <property type="entry name" value="AMP-binding"/>
    <property type="match status" value="1"/>
</dbReference>
<protein>
    <recommendedName>
        <fullName evidence="4">AMP-dependent synthetase/ligase domain-containing protein</fullName>
    </recommendedName>
</protein>
<dbReference type="GO" id="GO:0005524">
    <property type="term" value="F:ATP binding"/>
    <property type="evidence" value="ECO:0007669"/>
    <property type="project" value="UniProtKB-KW"/>
</dbReference>